<reference evidence="11" key="1">
    <citation type="journal article" date="2019" name="Int. J. Syst. Evol. Microbiol.">
        <title>The Global Catalogue of Microorganisms (GCM) 10K type strain sequencing project: providing services to taxonomists for standard genome sequencing and annotation.</title>
        <authorList>
            <consortium name="The Broad Institute Genomics Platform"/>
            <consortium name="The Broad Institute Genome Sequencing Center for Infectious Disease"/>
            <person name="Wu L."/>
            <person name="Ma J."/>
        </authorList>
    </citation>
    <scope>NUCLEOTIDE SEQUENCE [LARGE SCALE GENOMIC DNA]</scope>
    <source>
        <strain evidence="11">JCM 13002</strain>
    </source>
</reference>
<evidence type="ECO:0000256" key="4">
    <source>
        <dbReference type="ARBA" id="ARBA00022692"/>
    </source>
</evidence>
<evidence type="ECO:0000256" key="8">
    <source>
        <dbReference type="SAM" id="Phobius"/>
    </source>
</evidence>
<dbReference type="EMBL" id="BAAALD010000090">
    <property type="protein sequence ID" value="GAA1114121.1"/>
    <property type="molecule type" value="Genomic_DNA"/>
</dbReference>
<feature type="compositionally biased region" description="Gly residues" evidence="7">
    <location>
        <begin position="266"/>
        <end position="286"/>
    </location>
</feature>
<dbReference type="InterPro" id="IPR032816">
    <property type="entry name" value="VTT_dom"/>
</dbReference>
<dbReference type="PANTHER" id="PTHR42709">
    <property type="entry name" value="ALKALINE PHOSPHATASE LIKE PROTEIN"/>
    <property type="match status" value="1"/>
</dbReference>
<proteinExistence type="inferred from homology"/>
<dbReference type="Proteomes" id="UP001499987">
    <property type="component" value="Unassembled WGS sequence"/>
</dbReference>
<evidence type="ECO:0000259" key="9">
    <source>
        <dbReference type="Pfam" id="PF09335"/>
    </source>
</evidence>
<comment type="similarity">
    <text evidence="2">Belongs to the DedA family.</text>
</comment>
<feature type="domain" description="VTT" evidence="9">
    <location>
        <begin position="39"/>
        <end position="165"/>
    </location>
</feature>
<name>A0ABP4ERE3_9ACTN</name>
<evidence type="ECO:0000256" key="3">
    <source>
        <dbReference type="ARBA" id="ARBA00022475"/>
    </source>
</evidence>
<feature type="transmembrane region" description="Helical" evidence="8">
    <location>
        <begin position="59"/>
        <end position="81"/>
    </location>
</feature>
<dbReference type="InterPro" id="IPR051311">
    <property type="entry name" value="DedA_domain"/>
</dbReference>
<comment type="subcellular location">
    <subcellularLocation>
        <location evidence="1">Cell membrane</location>
        <topology evidence="1">Multi-pass membrane protein</topology>
    </subcellularLocation>
</comment>
<feature type="transmembrane region" description="Helical" evidence="8">
    <location>
        <begin position="145"/>
        <end position="163"/>
    </location>
</feature>
<evidence type="ECO:0000256" key="2">
    <source>
        <dbReference type="ARBA" id="ARBA00010792"/>
    </source>
</evidence>
<evidence type="ECO:0000313" key="11">
    <source>
        <dbReference type="Proteomes" id="UP001499987"/>
    </source>
</evidence>
<evidence type="ECO:0000256" key="1">
    <source>
        <dbReference type="ARBA" id="ARBA00004651"/>
    </source>
</evidence>
<feature type="transmembrane region" description="Helical" evidence="8">
    <location>
        <begin position="183"/>
        <end position="202"/>
    </location>
</feature>
<dbReference type="Pfam" id="PF09335">
    <property type="entry name" value="VTT_dom"/>
    <property type="match status" value="1"/>
</dbReference>
<keyword evidence="5 8" id="KW-1133">Transmembrane helix</keyword>
<dbReference type="PANTHER" id="PTHR42709:SF6">
    <property type="entry name" value="UNDECAPRENYL PHOSPHATE TRANSPORTER A"/>
    <property type="match status" value="1"/>
</dbReference>
<keyword evidence="4 8" id="KW-0812">Transmembrane</keyword>
<sequence length="297" mass="30297">MTTPPPLPGPLAHLAPLLDDYGYLAVGLLVLLDNCGIPVPGQTVLVLAAVYAGTGRMSIAGVVAVAFTAAVVGNSLGYLIGRTGGHAFVHRWGKYVWLTPARMAHAEGFFRRNGVKVVLVARFIDVLRQTNGIIAGTTDMAWRRFLPANVAGAALWVGVWASLGYALGTDIGTLYEQALRYQVYLLAALGVLVALVGLRAYLKRRRRAAAGPAESEEAPARDAAAQEVSAQEVPAEDGSARDAAAQDGPADGSGAQPGPPPRRNGGDGPGAGGSGAGGSGPGGPGGQPSRMTSNGDA</sequence>
<evidence type="ECO:0000256" key="6">
    <source>
        <dbReference type="ARBA" id="ARBA00023136"/>
    </source>
</evidence>
<evidence type="ECO:0000313" key="10">
    <source>
        <dbReference type="EMBL" id="GAA1114121.1"/>
    </source>
</evidence>
<protein>
    <recommendedName>
        <fullName evidence="9">VTT domain-containing protein</fullName>
    </recommendedName>
</protein>
<comment type="caution">
    <text evidence="10">The sequence shown here is derived from an EMBL/GenBank/DDBJ whole genome shotgun (WGS) entry which is preliminary data.</text>
</comment>
<keyword evidence="3" id="KW-1003">Cell membrane</keyword>
<organism evidence="10 11">
    <name type="scientific">Kitasatospora arboriphila</name>
    <dbReference type="NCBI Taxonomy" id="258052"/>
    <lineage>
        <taxon>Bacteria</taxon>
        <taxon>Bacillati</taxon>
        <taxon>Actinomycetota</taxon>
        <taxon>Actinomycetes</taxon>
        <taxon>Kitasatosporales</taxon>
        <taxon>Streptomycetaceae</taxon>
        <taxon>Kitasatospora</taxon>
    </lineage>
</organism>
<evidence type="ECO:0000256" key="5">
    <source>
        <dbReference type="ARBA" id="ARBA00022989"/>
    </source>
</evidence>
<gene>
    <name evidence="10" type="ORF">GCM10009663_63540</name>
</gene>
<dbReference type="RefSeq" id="WP_344627149.1">
    <property type="nucleotide sequence ID" value="NZ_BAAALD010000090.1"/>
</dbReference>
<evidence type="ECO:0000256" key="7">
    <source>
        <dbReference type="SAM" id="MobiDB-lite"/>
    </source>
</evidence>
<keyword evidence="11" id="KW-1185">Reference proteome</keyword>
<feature type="region of interest" description="Disordered" evidence="7">
    <location>
        <begin position="209"/>
        <end position="297"/>
    </location>
</feature>
<keyword evidence="6 8" id="KW-0472">Membrane</keyword>
<accession>A0ABP4ERE3</accession>